<proteinExistence type="predicted"/>
<evidence type="ECO:0008006" key="3">
    <source>
        <dbReference type="Google" id="ProtNLM"/>
    </source>
</evidence>
<keyword evidence="2" id="KW-1185">Reference proteome</keyword>
<name>C5KK09_PERM5</name>
<dbReference type="GeneID" id="9045995"/>
<sequence length="500" mass="56447">MFEGKQSVCHARVNKRVQAGEFAPGDFANVCVYARWPSGLMKQTTMIVAITAQLSVEALTGLADQELAQVLASLASLCGSREYPYREGTAVFHRAEPMSPSTSTTEPTWFYDAAEATVVRKIREFKSLDVVETIVGYAHARTGSTQLWAVLVEATNHRITIFNAEQASMLCWAFAVVRTGAKLFPQLQVTALERLNQFSAFGLTNMLWAFAVMKKLDPDFCEPILAVLTPEVVSSDSRCALLFPTLRELQAVHSDFDPAGTERYLEYCRAHFWDLQLSTAPSDELMTSISDTLVQIERPGVGMYDFDGFLVDMWVPGIKAAILVSTRANMQARSQTPTGEAILRHRHVMRGTRGRVIHVWDQEWNEMDGQERATFLRERLDRWYEEDQNVERGQETPEGSTESVPAPKRIAVEPIPGEVELLKKLQERMKEEVEIGNALTPGLCAGSPQEMARNIRRQRRAAKRWKEIDTPEDEPARLPWEAKMWVKERKTRHGEARGSK</sequence>
<dbReference type="InParanoid" id="C5KK09"/>
<dbReference type="EMBL" id="GG673648">
    <property type="protein sequence ID" value="EER15267.1"/>
    <property type="molecule type" value="Genomic_DNA"/>
</dbReference>
<evidence type="ECO:0000313" key="2">
    <source>
        <dbReference type="Proteomes" id="UP000007800"/>
    </source>
</evidence>
<accession>C5KK09</accession>
<reference evidence="1 2" key="1">
    <citation type="submission" date="2008-07" db="EMBL/GenBank/DDBJ databases">
        <authorList>
            <person name="El-Sayed N."/>
            <person name="Caler E."/>
            <person name="Inman J."/>
            <person name="Amedeo P."/>
            <person name="Hass B."/>
            <person name="Wortman J."/>
        </authorList>
    </citation>
    <scope>NUCLEOTIDE SEQUENCE [LARGE SCALE GENOMIC DNA]</scope>
    <source>
        <strain evidence="2">ATCC 50983 / TXsc</strain>
    </source>
</reference>
<protein>
    <recommendedName>
        <fullName evidence="3">RAP domain-containing protein</fullName>
    </recommendedName>
</protein>
<dbReference type="RefSeq" id="XP_002783471.1">
    <property type="nucleotide sequence ID" value="XM_002783425.1"/>
</dbReference>
<organism evidence="2">
    <name type="scientific">Perkinsus marinus (strain ATCC 50983 / TXsc)</name>
    <dbReference type="NCBI Taxonomy" id="423536"/>
    <lineage>
        <taxon>Eukaryota</taxon>
        <taxon>Sar</taxon>
        <taxon>Alveolata</taxon>
        <taxon>Perkinsozoa</taxon>
        <taxon>Perkinsea</taxon>
        <taxon>Perkinsida</taxon>
        <taxon>Perkinsidae</taxon>
        <taxon>Perkinsus</taxon>
    </lineage>
</organism>
<dbReference type="AlphaFoldDB" id="C5KK09"/>
<evidence type="ECO:0000313" key="1">
    <source>
        <dbReference type="EMBL" id="EER15267.1"/>
    </source>
</evidence>
<dbReference type="OrthoDB" id="419431at2759"/>
<dbReference type="Proteomes" id="UP000007800">
    <property type="component" value="Unassembled WGS sequence"/>
</dbReference>
<gene>
    <name evidence="1" type="ORF">Pmar_PMAR006999</name>
</gene>